<accession>A0ABY7JXC5</accession>
<dbReference type="Proteomes" id="UP001164693">
    <property type="component" value="Chromosome"/>
</dbReference>
<dbReference type="RefSeq" id="WP_269442492.1">
    <property type="nucleotide sequence ID" value="NZ_CP097463.1"/>
</dbReference>
<dbReference type="PANTHER" id="PTHR38479:SF2">
    <property type="entry name" value="WINGED HELIX DNA-BINDING DOMAIN-CONTAINING PROTEIN"/>
    <property type="match status" value="1"/>
</dbReference>
<dbReference type="GO" id="GO:0003677">
    <property type="term" value="F:DNA binding"/>
    <property type="evidence" value="ECO:0007669"/>
    <property type="project" value="UniProtKB-KW"/>
</dbReference>
<protein>
    <submittedName>
        <fullName evidence="1">Winged helix DNA-binding domain-containing protein</fullName>
    </submittedName>
</protein>
<dbReference type="EMBL" id="CP097463">
    <property type="protein sequence ID" value="WAX55967.1"/>
    <property type="molecule type" value="Genomic_DNA"/>
</dbReference>
<keyword evidence="1" id="KW-0238">DNA-binding</keyword>
<evidence type="ECO:0000313" key="1">
    <source>
        <dbReference type="EMBL" id="WAX55967.1"/>
    </source>
</evidence>
<keyword evidence="2" id="KW-1185">Reference proteome</keyword>
<proteinExistence type="predicted"/>
<dbReference type="Pfam" id="PF06224">
    <property type="entry name" value="AlkZ-like"/>
    <property type="match status" value="1"/>
</dbReference>
<dbReference type="PANTHER" id="PTHR38479">
    <property type="entry name" value="LMO0824 PROTEIN"/>
    <property type="match status" value="1"/>
</dbReference>
<gene>
    <name evidence="1" type="ORF">M6B22_15680</name>
</gene>
<evidence type="ECO:0000313" key="2">
    <source>
        <dbReference type="Proteomes" id="UP001164693"/>
    </source>
</evidence>
<reference evidence="1" key="1">
    <citation type="submission" date="2022-05" db="EMBL/GenBank/DDBJ databases">
        <title>Jatrophihabitans sp. SB3-54 whole genome sequence.</title>
        <authorList>
            <person name="Suh M.K."/>
            <person name="Eom M.K."/>
            <person name="Kim J.S."/>
            <person name="Kim H.S."/>
            <person name="Do H.E."/>
            <person name="Shin Y.K."/>
            <person name="Lee J.-S."/>
        </authorList>
    </citation>
    <scope>NUCLEOTIDE SEQUENCE</scope>
    <source>
        <strain evidence="1">SB3-54</strain>
    </source>
</reference>
<name>A0ABY7JXC5_9ACTN</name>
<organism evidence="1 2">
    <name type="scientific">Jatrophihabitans cynanchi</name>
    <dbReference type="NCBI Taxonomy" id="2944128"/>
    <lineage>
        <taxon>Bacteria</taxon>
        <taxon>Bacillati</taxon>
        <taxon>Actinomycetota</taxon>
        <taxon>Actinomycetes</taxon>
        <taxon>Jatrophihabitantales</taxon>
        <taxon>Jatrophihabitantaceae</taxon>
        <taxon>Jatrophihabitans</taxon>
    </lineage>
</organism>
<dbReference type="InterPro" id="IPR009351">
    <property type="entry name" value="AlkZ-like"/>
</dbReference>
<sequence>MKLTREQVLSYRVAAQGLYRDATRTDRLAVLDFGVQDSAGEQARLAFDARLSKPPAAEAFGPGKPLALVWSLRGAPHVHRRAGLDALAGALYPLSEQDAAGRLNETGPSVARAGISALDQYAIAVRELRAAVRAPTGKGAVSTAVSRAIPPVMLRDCRPCKAKHISDSAMRAPSLAAGLELVPDTAPPVLQRRPGARVPTRPDRDALRELALRYLTLLGPATPADVAGYLGARRADLMQVWPEELVEVSVDGRRAWLPGAQQDDVAGAQPAELVRLLGGFDPFLQARDRDLIVPDKAAQKALWPVLGRPGALFVDGEVVGTWRPKSSGRKLTVQVEAFAPLPASVWTSVAAEAERVGAVRGATDVSVTRAQ</sequence>